<feature type="region of interest" description="Disordered" evidence="2">
    <location>
        <begin position="1"/>
        <end position="48"/>
    </location>
</feature>
<dbReference type="SUPFAM" id="SSF51735">
    <property type="entry name" value="NAD(P)-binding Rossmann-fold domains"/>
    <property type="match status" value="1"/>
</dbReference>
<evidence type="ECO:0000256" key="1">
    <source>
        <dbReference type="ARBA" id="ARBA00023027"/>
    </source>
</evidence>
<gene>
    <name evidence="5" type="ORF">CFK41_14500</name>
</gene>
<accession>A0A291H0D6</accession>
<dbReference type="Pfam" id="PF22725">
    <property type="entry name" value="GFO_IDH_MocA_C3"/>
    <property type="match status" value="1"/>
</dbReference>
<dbReference type="InterPro" id="IPR055170">
    <property type="entry name" value="GFO_IDH_MocA-like_dom"/>
</dbReference>
<keyword evidence="1" id="KW-0520">NAD</keyword>
<dbReference type="Proteomes" id="UP000217889">
    <property type="component" value="Chromosome"/>
</dbReference>
<evidence type="ECO:0000256" key="2">
    <source>
        <dbReference type="SAM" id="MobiDB-lite"/>
    </source>
</evidence>
<dbReference type="InterPro" id="IPR000683">
    <property type="entry name" value="Gfo/Idh/MocA-like_OxRdtase_N"/>
</dbReference>
<evidence type="ECO:0000259" key="4">
    <source>
        <dbReference type="Pfam" id="PF22725"/>
    </source>
</evidence>
<dbReference type="Pfam" id="PF01408">
    <property type="entry name" value="GFO_IDH_MocA"/>
    <property type="match status" value="1"/>
</dbReference>
<dbReference type="InterPro" id="IPR051450">
    <property type="entry name" value="Gfo/Idh/MocA_Oxidoreductases"/>
</dbReference>
<protein>
    <submittedName>
        <fullName evidence="5">Uncharacterized protein</fullName>
    </submittedName>
</protein>
<feature type="domain" description="Gfo/Idh/MocA-like oxidoreductase N-terminal" evidence="3">
    <location>
        <begin position="93"/>
        <end position="210"/>
    </location>
</feature>
<feature type="compositionally biased region" description="Basic residues" evidence="2">
    <location>
        <begin position="22"/>
        <end position="33"/>
    </location>
</feature>
<organism evidence="5 6">
    <name type="scientific">Brachybacterium ginsengisoli</name>
    <dbReference type="NCBI Taxonomy" id="1331682"/>
    <lineage>
        <taxon>Bacteria</taxon>
        <taxon>Bacillati</taxon>
        <taxon>Actinomycetota</taxon>
        <taxon>Actinomycetes</taxon>
        <taxon>Micrococcales</taxon>
        <taxon>Dermabacteraceae</taxon>
        <taxon>Brachybacterium</taxon>
    </lineage>
</organism>
<keyword evidence="6" id="KW-1185">Reference proteome</keyword>
<reference evidence="5 6" key="1">
    <citation type="journal article" date="2014" name="Int. J. Syst. Evol. Microbiol.">
        <title>Brachybacterium ginsengisoli sp. nov., isolated from soil of a ginseng field.</title>
        <authorList>
            <person name="Hoang V.A."/>
            <person name="Kim Y.J."/>
            <person name="Nguyen N.L."/>
            <person name="Yang D.C."/>
        </authorList>
    </citation>
    <scope>NUCLEOTIDE SEQUENCE [LARGE SCALE GENOMIC DNA]</scope>
    <source>
        <strain evidence="5 6">DCY80</strain>
    </source>
</reference>
<name>A0A291H0D6_9MICO</name>
<dbReference type="SUPFAM" id="SSF55347">
    <property type="entry name" value="Glyceraldehyde-3-phosphate dehydrogenase-like, C-terminal domain"/>
    <property type="match status" value="1"/>
</dbReference>
<dbReference type="Gene3D" id="3.30.360.10">
    <property type="entry name" value="Dihydrodipicolinate Reductase, domain 2"/>
    <property type="match status" value="1"/>
</dbReference>
<dbReference type="AlphaFoldDB" id="A0A291H0D6"/>
<feature type="region of interest" description="Disordered" evidence="2">
    <location>
        <begin position="353"/>
        <end position="372"/>
    </location>
</feature>
<dbReference type="EMBL" id="CP023564">
    <property type="protein sequence ID" value="ATG55852.1"/>
    <property type="molecule type" value="Genomic_DNA"/>
</dbReference>
<proteinExistence type="predicted"/>
<evidence type="ECO:0000313" key="6">
    <source>
        <dbReference type="Proteomes" id="UP000217889"/>
    </source>
</evidence>
<evidence type="ECO:0000259" key="3">
    <source>
        <dbReference type="Pfam" id="PF01408"/>
    </source>
</evidence>
<dbReference type="PANTHER" id="PTHR43377">
    <property type="entry name" value="BILIVERDIN REDUCTASE A"/>
    <property type="match status" value="1"/>
</dbReference>
<dbReference type="InterPro" id="IPR036291">
    <property type="entry name" value="NAD(P)-bd_dom_sf"/>
</dbReference>
<feature type="domain" description="GFO/IDH/MocA-like oxidoreductase" evidence="4">
    <location>
        <begin position="260"/>
        <end position="339"/>
    </location>
</feature>
<dbReference type="GO" id="GO:0000166">
    <property type="term" value="F:nucleotide binding"/>
    <property type="evidence" value="ECO:0007669"/>
    <property type="project" value="InterPro"/>
</dbReference>
<dbReference type="Gene3D" id="3.40.50.720">
    <property type="entry name" value="NAD(P)-binding Rossmann-like Domain"/>
    <property type="match status" value="1"/>
</dbReference>
<sequence>MQDPDQPGAVRGAEIGGGEHRRITHRHPSLRSRHCPDALDTIPSSSAAPISARSRTGLAMRPVWTKADLVCSVLQHILQLEYRGVLHMGAPQIAIIGGGIRGRIFAETTHHHPSAELVAICEPNPARAAQLGGELGVPTFESIDALLDSGAELDAVVVATPDFAHEGPAVAALEAGVDLLVEKPLATTSEEAQRIIAAAERGGGRIVVGFENRWNPLFRTVREQLRESGNALVSQRALLQDTIHVPTEMLGWAALSSPAWFLMPHSLDMATWLSGAEPVEVYARGVRRVLPALGVDTWDRISASFAMSDGSILDLDSGWVQPLGKPSVFEFRFEIETTQEAFVLDIDASGARRTTSERTTTVGSPSHDHRGRPVGVAADMMRDFLDAVGGADLDLPGAAHGLLITRAIEAVHRSLETGAVQPITS</sequence>
<dbReference type="PANTHER" id="PTHR43377:SF1">
    <property type="entry name" value="BILIVERDIN REDUCTASE A"/>
    <property type="match status" value="1"/>
</dbReference>
<dbReference type="KEGG" id="bgg:CFK41_14500"/>
<evidence type="ECO:0000313" key="5">
    <source>
        <dbReference type="EMBL" id="ATG55852.1"/>
    </source>
</evidence>